<organism evidence="2 3">
    <name type="scientific">Archangium lansingense</name>
    <dbReference type="NCBI Taxonomy" id="2995310"/>
    <lineage>
        <taxon>Bacteria</taxon>
        <taxon>Pseudomonadati</taxon>
        <taxon>Myxococcota</taxon>
        <taxon>Myxococcia</taxon>
        <taxon>Myxococcales</taxon>
        <taxon>Cystobacterineae</taxon>
        <taxon>Archangiaceae</taxon>
        <taxon>Archangium</taxon>
    </lineage>
</organism>
<dbReference type="EMBL" id="JAPNKA010000001">
    <property type="protein sequence ID" value="MCY1082875.1"/>
    <property type="molecule type" value="Genomic_DNA"/>
</dbReference>
<evidence type="ECO:0000313" key="3">
    <source>
        <dbReference type="Proteomes" id="UP001207654"/>
    </source>
</evidence>
<sequence>MIRQTRQHSMTEQDSVCLGFPRVGSEAQAARSESRGLPTFVSAAPPRSEGEALLRRIFSRGER</sequence>
<gene>
    <name evidence="2" type="ORF">OV287_51335</name>
</gene>
<evidence type="ECO:0000313" key="2">
    <source>
        <dbReference type="EMBL" id="MCY1082875.1"/>
    </source>
</evidence>
<protein>
    <submittedName>
        <fullName evidence="2">Uncharacterized protein</fullName>
    </submittedName>
</protein>
<keyword evidence="3" id="KW-1185">Reference proteome</keyword>
<name>A0ABT4AMF2_9BACT</name>
<dbReference type="Proteomes" id="UP001207654">
    <property type="component" value="Unassembled WGS sequence"/>
</dbReference>
<dbReference type="RefSeq" id="WP_267541428.1">
    <property type="nucleotide sequence ID" value="NZ_JAPNKA010000001.1"/>
</dbReference>
<comment type="caution">
    <text evidence="2">The sequence shown here is derived from an EMBL/GenBank/DDBJ whole genome shotgun (WGS) entry which is preliminary data.</text>
</comment>
<accession>A0ABT4AMF2</accession>
<proteinExistence type="predicted"/>
<feature type="region of interest" description="Disordered" evidence="1">
    <location>
        <begin position="25"/>
        <end position="48"/>
    </location>
</feature>
<evidence type="ECO:0000256" key="1">
    <source>
        <dbReference type="SAM" id="MobiDB-lite"/>
    </source>
</evidence>
<reference evidence="2 3" key="1">
    <citation type="submission" date="2022-11" db="EMBL/GenBank/DDBJ databases">
        <title>Minimal conservation of predation-associated metabolite biosynthetic gene clusters underscores biosynthetic potential of Myxococcota including descriptions for ten novel species: Archangium lansinium sp. nov., Myxococcus landrumus sp. nov., Nannocystis bai.</title>
        <authorList>
            <person name="Ahearne A."/>
            <person name="Stevens C."/>
            <person name="Phillips K."/>
        </authorList>
    </citation>
    <scope>NUCLEOTIDE SEQUENCE [LARGE SCALE GENOMIC DNA]</scope>
    <source>
        <strain evidence="2 3">MIWBW</strain>
    </source>
</reference>